<dbReference type="Gene3D" id="3.40.190.10">
    <property type="entry name" value="Periplasmic binding protein-like II"/>
    <property type="match status" value="1"/>
</dbReference>
<dbReference type="Proteomes" id="UP001239085">
    <property type="component" value="Unassembled WGS sequence"/>
</dbReference>
<keyword evidence="5" id="KW-0762">Sugar transport</keyword>
<accession>A0ABU0P7I3</accession>
<evidence type="ECO:0000313" key="6">
    <source>
        <dbReference type="Proteomes" id="UP001239085"/>
    </source>
</evidence>
<keyword evidence="6" id="KW-1185">Reference proteome</keyword>
<dbReference type="EMBL" id="JAUSXK010000001">
    <property type="protein sequence ID" value="MDQ0642641.1"/>
    <property type="molecule type" value="Genomic_DNA"/>
</dbReference>
<protein>
    <submittedName>
        <fullName evidence="5">Multiple sugar transport system substrate-binding protein</fullName>
    </submittedName>
</protein>
<name>A0ABU0P7I3_9MICO</name>
<feature type="chain" id="PRO_5045291063" evidence="4">
    <location>
        <begin position="29"/>
        <end position="452"/>
    </location>
</feature>
<sequence length="452" mass="47565">MTMMSHQAGKPRKTLFALALVATLPLFAACGGGAGASGGEGAAGEVEGSSIILNTITGLEPQFQEYADAYMEAFPDREVEVRSTTDDAAEYAQGLATARLSGEVPDVFFNVDFLADTLATNNVTLDLTQGLKDGKLGDLDADSFLPQFVGQYRPIDNPEQITGLPVSADSVGLYYNKTAFEKAGVTEYPEADWTWDDMYRVAEEIQTNSGGTVTGLAAPLGDGTAQIVFGPVIQAFGGSVYDPETNKSSIGQPEALEAWELLLSAYGTASGEYTTTTDDPSLKFDSGNVAMAIASRGAAPGLKETMPDDNWDVQVLPTIDGNSTAGGGSYGLSIAQTSENQDAAWAFLSWFYDTDAGMKVAQEVGGVIPPTDDGIDNGIWKDGTPPPANIEIFGESARTAVLLTQMPGSSSTTLTEATKKATQEVLLNGKSIEEAFAEAEQTVNDAIEKQSK</sequence>
<dbReference type="SUPFAM" id="SSF53850">
    <property type="entry name" value="Periplasmic binding protein-like II"/>
    <property type="match status" value="1"/>
</dbReference>
<organism evidence="5 6">
    <name type="scientific">Microbacterium murale</name>
    <dbReference type="NCBI Taxonomy" id="1081040"/>
    <lineage>
        <taxon>Bacteria</taxon>
        <taxon>Bacillati</taxon>
        <taxon>Actinomycetota</taxon>
        <taxon>Actinomycetes</taxon>
        <taxon>Micrococcales</taxon>
        <taxon>Microbacteriaceae</taxon>
        <taxon>Microbacterium</taxon>
    </lineage>
</organism>
<keyword evidence="2" id="KW-0813">Transport</keyword>
<gene>
    <name evidence="5" type="ORF">QFZ46_000801</name>
</gene>
<comment type="caution">
    <text evidence="5">The sequence shown here is derived from an EMBL/GenBank/DDBJ whole genome shotgun (WGS) entry which is preliminary data.</text>
</comment>
<dbReference type="PANTHER" id="PTHR43649">
    <property type="entry name" value="ARABINOSE-BINDING PROTEIN-RELATED"/>
    <property type="match status" value="1"/>
</dbReference>
<comment type="similarity">
    <text evidence="1">Belongs to the bacterial solute-binding protein 1 family.</text>
</comment>
<dbReference type="InterPro" id="IPR050490">
    <property type="entry name" value="Bact_solute-bd_prot1"/>
</dbReference>
<reference evidence="5 6" key="1">
    <citation type="submission" date="2023-07" db="EMBL/GenBank/DDBJ databases">
        <title>Comparative genomics of wheat-associated soil bacteria to identify genetic determinants of phenazine resistance.</title>
        <authorList>
            <person name="Mouncey N."/>
        </authorList>
    </citation>
    <scope>NUCLEOTIDE SEQUENCE [LARGE SCALE GENOMIC DNA]</scope>
    <source>
        <strain evidence="5 6">W2I7</strain>
    </source>
</reference>
<evidence type="ECO:0000256" key="1">
    <source>
        <dbReference type="ARBA" id="ARBA00008520"/>
    </source>
</evidence>
<dbReference type="CDD" id="cd13585">
    <property type="entry name" value="PBP2_TMBP_like"/>
    <property type="match status" value="1"/>
</dbReference>
<evidence type="ECO:0000256" key="3">
    <source>
        <dbReference type="ARBA" id="ARBA00022729"/>
    </source>
</evidence>
<dbReference type="Pfam" id="PF01547">
    <property type="entry name" value="SBP_bac_1"/>
    <property type="match status" value="1"/>
</dbReference>
<feature type="signal peptide" evidence="4">
    <location>
        <begin position="1"/>
        <end position="28"/>
    </location>
</feature>
<evidence type="ECO:0000256" key="4">
    <source>
        <dbReference type="SAM" id="SignalP"/>
    </source>
</evidence>
<dbReference type="PROSITE" id="PS01037">
    <property type="entry name" value="SBP_BACTERIAL_1"/>
    <property type="match status" value="1"/>
</dbReference>
<dbReference type="InterPro" id="IPR006061">
    <property type="entry name" value="SBP_1_CS"/>
</dbReference>
<dbReference type="RefSeq" id="WP_307358537.1">
    <property type="nucleotide sequence ID" value="NZ_JAUSXK010000001.1"/>
</dbReference>
<evidence type="ECO:0000313" key="5">
    <source>
        <dbReference type="EMBL" id="MDQ0642641.1"/>
    </source>
</evidence>
<proteinExistence type="inferred from homology"/>
<keyword evidence="3 4" id="KW-0732">Signal</keyword>
<dbReference type="InterPro" id="IPR006059">
    <property type="entry name" value="SBP"/>
</dbReference>
<dbReference type="PANTHER" id="PTHR43649:SF12">
    <property type="entry name" value="DIACETYLCHITOBIOSE BINDING PROTEIN DASA"/>
    <property type="match status" value="1"/>
</dbReference>
<evidence type="ECO:0000256" key="2">
    <source>
        <dbReference type="ARBA" id="ARBA00022448"/>
    </source>
</evidence>